<evidence type="ECO:0000256" key="1">
    <source>
        <dbReference type="SAM" id="MobiDB-lite"/>
    </source>
</evidence>
<dbReference type="EMBL" id="BQKI01000003">
    <property type="protein sequence ID" value="GJM90456.1"/>
    <property type="molecule type" value="Genomic_DNA"/>
</dbReference>
<dbReference type="Proteomes" id="UP001054889">
    <property type="component" value="Unassembled WGS sequence"/>
</dbReference>
<accession>A0AAV5BW51</accession>
<comment type="caution">
    <text evidence="2">The sequence shown here is derived from an EMBL/GenBank/DDBJ whole genome shotgun (WGS) entry which is preliminary data.</text>
</comment>
<evidence type="ECO:0000313" key="2">
    <source>
        <dbReference type="EMBL" id="GJM90456.1"/>
    </source>
</evidence>
<sequence>MEKDKGKTTPYPVLSHRDLVTSWPYPPPAEAEDLGIRSCSCYCSSAICCHPGVLDSGGSRASGKCLQRSQGEAYH</sequence>
<proteinExistence type="predicted"/>
<organism evidence="2 3">
    <name type="scientific">Eleusine coracana subsp. coracana</name>
    <dbReference type="NCBI Taxonomy" id="191504"/>
    <lineage>
        <taxon>Eukaryota</taxon>
        <taxon>Viridiplantae</taxon>
        <taxon>Streptophyta</taxon>
        <taxon>Embryophyta</taxon>
        <taxon>Tracheophyta</taxon>
        <taxon>Spermatophyta</taxon>
        <taxon>Magnoliopsida</taxon>
        <taxon>Liliopsida</taxon>
        <taxon>Poales</taxon>
        <taxon>Poaceae</taxon>
        <taxon>PACMAD clade</taxon>
        <taxon>Chloridoideae</taxon>
        <taxon>Cynodonteae</taxon>
        <taxon>Eleusininae</taxon>
        <taxon>Eleusine</taxon>
    </lineage>
</organism>
<keyword evidence="3" id="KW-1185">Reference proteome</keyword>
<reference evidence="2" key="1">
    <citation type="journal article" date="2018" name="DNA Res.">
        <title>Multiple hybrid de novo genome assembly of finger millet, an orphan allotetraploid crop.</title>
        <authorList>
            <person name="Hatakeyama M."/>
            <person name="Aluri S."/>
            <person name="Balachadran M.T."/>
            <person name="Sivarajan S.R."/>
            <person name="Patrignani A."/>
            <person name="Gruter S."/>
            <person name="Poveda L."/>
            <person name="Shimizu-Inatsugi R."/>
            <person name="Baeten J."/>
            <person name="Francoijs K.J."/>
            <person name="Nataraja K.N."/>
            <person name="Reddy Y.A.N."/>
            <person name="Phadnis S."/>
            <person name="Ravikumar R.L."/>
            <person name="Schlapbach R."/>
            <person name="Sreeman S.M."/>
            <person name="Shimizu K.K."/>
        </authorList>
    </citation>
    <scope>NUCLEOTIDE SEQUENCE</scope>
</reference>
<name>A0AAV5BW51_ELECO</name>
<reference evidence="2" key="2">
    <citation type="submission" date="2021-12" db="EMBL/GenBank/DDBJ databases">
        <title>Resequencing data analysis of finger millet.</title>
        <authorList>
            <person name="Hatakeyama M."/>
            <person name="Aluri S."/>
            <person name="Balachadran M.T."/>
            <person name="Sivarajan S.R."/>
            <person name="Poveda L."/>
            <person name="Shimizu-Inatsugi R."/>
            <person name="Schlapbach R."/>
            <person name="Sreeman S.M."/>
            <person name="Shimizu K.K."/>
        </authorList>
    </citation>
    <scope>NUCLEOTIDE SEQUENCE</scope>
</reference>
<evidence type="ECO:0000313" key="3">
    <source>
        <dbReference type="Proteomes" id="UP001054889"/>
    </source>
</evidence>
<protein>
    <submittedName>
        <fullName evidence="2">Uncharacterized protein</fullName>
    </submittedName>
</protein>
<dbReference type="AlphaFoldDB" id="A0AAV5BW51"/>
<feature type="region of interest" description="Disordered" evidence="1">
    <location>
        <begin position="55"/>
        <end position="75"/>
    </location>
</feature>
<gene>
    <name evidence="2" type="primary">ga06737</name>
    <name evidence="2" type="ORF">PR202_ga06737</name>
</gene>